<evidence type="ECO:0000313" key="10">
    <source>
        <dbReference type="EMBL" id="MEE2567528.1"/>
    </source>
</evidence>
<dbReference type="PANTHER" id="PTHR30272">
    <property type="entry name" value="3-HYDROXYACYL-[ACYL-CARRIER-PROTEIN] DEHYDRATASE"/>
    <property type="match status" value="1"/>
</dbReference>
<dbReference type="InterPro" id="IPR029069">
    <property type="entry name" value="HotDog_dom_sf"/>
</dbReference>
<dbReference type="GO" id="GO:0019171">
    <property type="term" value="F:(3R)-hydroxyacyl-[acyl-carrier-protein] dehydratase activity"/>
    <property type="evidence" value="ECO:0007669"/>
    <property type="project" value="UniProtKB-EC"/>
</dbReference>
<proteinExistence type="inferred from homology"/>
<keyword evidence="7 9" id="KW-0456">Lyase</keyword>
<evidence type="ECO:0000256" key="7">
    <source>
        <dbReference type="ARBA" id="ARBA00023239"/>
    </source>
</evidence>
<keyword evidence="3 9" id="KW-0963">Cytoplasm</keyword>
<dbReference type="EC" id="4.2.1.59" evidence="9"/>
<evidence type="ECO:0000256" key="2">
    <source>
        <dbReference type="ARBA" id="ARBA00009174"/>
    </source>
</evidence>
<dbReference type="SUPFAM" id="SSF54637">
    <property type="entry name" value="Thioesterase/thiol ester dehydrase-isomerase"/>
    <property type="match status" value="1"/>
</dbReference>
<dbReference type="InterPro" id="IPR010084">
    <property type="entry name" value="FabZ"/>
</dbReference>
<reference evidence="10 11" key="1">
    <citation type="submission" date="2024-01" db="EMBL/GenBank/DDBJ databases">
        <title>Hyphobacterium bacterium isolated from marine sediment.</title>
        <authorList>
            <person name="Zhao S."/>
        </authorList>
    </citation>
    <scope>NUCLEOTIDE SEQUENCE [LARGE SCALE GENOMIC DNA]</scope>
    <source>
        <strain evidence="10 11">Y60-23</strain>
    </source>
</reference>
<evidence type="ECO:0000256" key="5">
    <source>
        <dbReference type="ARBA" id="ARBA00022556"/>
    </source>
</evidence>
<name>A0ABU7M134_9PROT</name>
<dbReference type="Gene3D" id="3.10.129.10">
    <property type="entry name" value="Hotdog Thioesterase"/>
    <property type="match status" value="1"/>
</dbReference>
<protein>
    <recommendedName>
        <fullName evidence="9">3-hydroxyacyl-[acyl-carrier-protein] dehydratase FabZ</fullName>
        <ecNumber evidence="9">4.2.1.59</ecNumber>
    </recommendedName>
    <alternativeName>
        <fullName evidence="9">(3R)-hydroxymyristoyl-[acyl-carrier-protein] dehydratase</fullName>
        <shortName evidence="9">(3R)-hydroxymyristoyl-ACP dehydrase</shortName>
    </alternativeName>
    <alternativeName>
        <fullName evidence="9">Beta-hydroxyacyl-ACP dehydratase</fullName>
    </alternativeName>
</protein>
<comment type="caution">
    <text evidence="10">The sequence shown here is derived from an EMBL/GenBank/DDBJ whole genome shotgun (WGS) entry which is preliminary data.</text>
</comment>
<sequence>MTDETPTLGESFGQDEILRRIPHRYPFLLVDRAENYLEGKSIVGIKMVTANEPHFTGHFPGNPVMPGVLIVEAVAQTGAILMSKTLDVDVTKTTIFFMGVDKVRFRRPVVPGDVLRMPVDVTYARHGVFRFHGRATVNDALVTEFDFAAKGVTLP</sequence>
<dbReference type="CDD" id="cd01288">
    <property type="entry name" value="FabZ"/>
    <property type="match status" value="1"/>
</dbReference>
<evidence type="ECO:0000256" key="8">
    <source>
        <dbReference type="ARBA" id="ARBA00025049"/>
    </source>
</evidence>
<evidence type="ECO:0000256" key="3">
    <source>
        <dbReference type="ARBA" id="ARBA00022490"/>
    </source>
</evidence>
<dbReference type="HAMAP" id="MF_00406">
    <property type="entry name" value="FabZ"/>
    <property type="match status" value="1"/>
</dbReference>
<comment type="catalytic activity">
    <reaction evidence="9">
        <text>a (3R)-hydroxyacyl-[ACP] = a (2E)-enoyl-[ACP] + H2O</text>
        <dbReference type="Rhea" id="RHEA:13097"/>
        <dbReference type="Rhea" id="RHEA-COMP:9925"/>
        <dbReference type="Rhea" id="RHEA-COMP:9945"/>
        <dbReference type="ChEBI" id="CHEBI:15377"/>
        <dbReference type="ChEBI" id="CHEBI:78784"/>
        <dbReference type="ChEBI" id="CHEBI:78827"/>
        <dbReference type="EC" id="4.2.1.59"/>
    </reaction>
</comment>
<dbReference type="Proteomes" id="UP001310692">
    <property type="component" value="Unassembled WGS sequence"/>
</dbReference>
<keyword evidence="11" id="KW-1185">Reference proteome</keyword>
<feature type="active site" evidence="9">
    <location>
        <position position="58"/>
    </location>
</feature>
<keyword evidence="5 9" id="KW-0441">Lipid A biosynthesis</keyword>
<keyword evidence="4 9" id="KW-0444">Lipid biosynthesis</keyword>
<keyword evidence="6 9" id="KW-0443">Lipid metabolism</keyword>
<dbReference type="NCBIfam" id="TIGR01750">
    <property type="entry name" value="fabZ"/>
    <property type="match status" value="1"/>
</dbReference>
<dbReference type="NCBIfam" id="NF000582">
    <property type="entry name" value="PRK00006.1"/>
    <property type="match status" value="1"/>
</dbReference>
<gene>
    <name evidence="9 10" type="primary">fabZ</name>
    <name evidence="10" type="ORF">V0U35_12640</name>
</gene>
<dbReference type="InterPro" id="IPR013114">
    <property type="entry name" value="FabA_FabZ"/>
</dbReference>
<evidence type="ECO:0000256" key="4">
    <source>
        <dbReference type="ARBA" id="ARBA00022516"/>
    </source>
</evidence>
<dbReference type="RefSeq" id="WP_330197094.1">
    <property type="nucleotide sequence ID" value="NZ_JAZDRO010000006.1"/>
</dbReference>
<evidence type="ECO:0000256" key="6">
    <source>
        <dbReference type="ARBA" id="ARBA00023098"/>
    </source>
</evidence>
<comment type="similarity">
    <text evidence="2 9">Belongs to the thioester dehydratase family. FabZ subfamily.</text>
</comment>
<organism evidence="10 11">
    <name type="scientific">Hyphobacterium marinum</name>
    <dbReference type="NCBI Taxonomy" id="3116574"/>
    <lineage>
        <taxon>Bacteria</taxon>
        <taxon>Pseudomonadati</taxon>
        <taxon>Pseudomonadota</taxon>
        <taxon>Alphaproteobacteria</taxon>
        <taxon>Maricaulales</taxon>
        <taxon>Maricaulaceae</taxon>
        <taxon>Hyphobacterium</taxon>
    </lineage>
</organism>
<dbReference type="EMBL" id="JAZDRO010000006">
    <property type="protein sequence ID" value="MEE2567528.1"/>
    <property type="molecule type" value="Genomic_DNA"/>
</dbReference>
<accession>A0ABU7M134</accession>
<evidence type="ECO:0000313" key="11">
    <source>
        <dbReference type="Proteomes" id="UP001310692"/>
    </source>
</evidence>
<comment type="function">
    <text evidence="8 9">Involved in unsaturated fatty acids biosynthesis. Catalyzes the dehydration of short chain beta-hydroxyacyl-ACPs and long chain saturated and unsaturated beta-hydroxyacyl-ACPs.</text>
</comment>
<comment type="subcellular location">
    <subcellularLocation>
        <location evidence="1 9">Cytoplasm</location>
    </subcellularLocation>
</comment>
<dbReference type="Pfam" id="PF07977">
    <property type="entry name" value="FabA"/>
    <property type="match status" value="1"/>
</dbReference>
<evidence type="ECO:0000256" key="1">
    <source>
        <dbReference type="ARBA" id="ARBA00004496"/>
    </source>
</evidence>
<evidence type="ECO:0000256" key="9">
    <source>
        <dbReference type="HAMAP-Rule" id="MF_00406"/>
    </source>
</evidence>
<dbReference type="PANTHER" id="PTHR30272:SF1">
    <property type="entry name" value="3-HYDROXYACYL-[ACYL-CARRIER-PROTEIN] DEHYDRATASE"/>
    <property type="match status" value="1"/>
</dbReference>